<evidence type="ECO:0000259" key="7">
    <source>
        <dbReference type="PROSITE" id="PS50109"/>
    </source>
</evidence>
<dbReference type="SMART" id="SM00387">
    <property type="entry name" value="HATPase_c"/>
    <property type="match status" value="1"/>
</dbReference>
<dbReference type="GO" id="GO:0005886">
    <property type="term" value="C:plasma membrane"/>
    <property type="evidence" value="ECO:0007669"/>
    <property type="project" value="TreeGrafter"/>
</dbReference>
<evidence type="ECO:0000256" key="3">
    <source>
        <dbReference type="ARBA" id="ARBA00022553"/>
    </source>
</evidence>
<dbReference type="SUPFAM" id="SSF55874">
    <property type="entry name" value="ATPase domain of HSP90 chaperone/DNA topoisomerase II/histidine kinase"/>
    <property type="match status" value="1"/>
</dbReference>
<feature type="domain" description="Response regulatory" evidence="8">
    <location>
        <begin position="620"/>
        <end position="736"/>
    </location>
</feature>
<dbReference type="InterPro" id="IPR011006">
    <property type="entry name" value="CheY-like_superfamily"/>
</dbReference>
<evidence type="ECO:0000256" key="1">
    <source>
        <dbReference type="ARBA" id="ARBA00000085"/>
    </source>
</evidence>
<dbReference type="CDD" id="cd00156">
    <property type="entry name" value="REC"/>
    <property type="match status" value="1"/>
</dbReference>
<dbReference type="AlphaFoldDB" id="A0A6S6T6K6"/>
<protein>
    <recommendedName>
        <fullName evidence="2">histidine kinase</fullName>
        <ecNumber evidence="2">2.7.13.3</ecNumber>
    </recommendedName>
</protein>
<keyword evidence="3 6" id="KW-0597">Phosphoprotein</keyword>
<evidence type="ECO:0000259" key="8">
    <source>
        <dbReference type="PROSITE" id="PS50110"/>
    </source>
</evidence>
<dbReference type="Gene3D" id="3.30.450.20">
    <property type="entry name" value="PAS domain"/>
    <property type="match status" value="2"/>
</dbReference>
<feature type="domain" description="Histidine kinase" evidence="7">
    <location>
        <begin position="385"/>
        <end position="597"/>
    </location>
</feature>
<gene>
    <name evidence="9" type="ORF">HELGO_WM33098</name>
</gene>
<organism evidence="9">
    <name type="scientific">uncultured Thiotrichaceae bacterium</name>
    <dbReference type="NCBI Taxonomy" id="298394"/>
    <lineage>
        <taxon>Bacteria</taxon>
        <taxon>Pseudomonadati</taxon>
        <taxon>Pseudomonadota</taxon>
        <taxon>Gammaproteobacteria</taxon>
        <taxon>Thiotrichales</taxon>
        <taxon>Thiotrichaceae</taxon>
        <taxon>environmental samples</taxon>
    </lineage>
</organism>
<dbReference type="Pfam" id="PF00072">
    <property type="entry name" value="Response_reg"/>
    <property type="match status" value="1"/>
</dbReference>
<dbReference type="Gene3D" id="3.40.50.2300">
    <property type="match status" value="1"/>
</dbReference>
<reference evidence="9" key="1">
    <citation type="submission" date="2020-01" db="EMBL/GenBank/DDBJ databases">
        <authorList>
            <person name="Meier V. D."/>
            <person name="Meier V D."/>
        </authorList>
    </citation>
    <scope>NUCLEOTIDE SEQUENCE</scope>
    <source>
        <strain evidence="9">HLG_WM_MAG_09</strain>
    </source>
</reference>
<evidence type="ECO:0000256" key="4">
    <source>
        <dbReference type="ARBA" id="ARBA00022679"/>
    </source>
</evidence>
<dbReference type="InterPro" id="IPR035965">
    <property type="entry name" value="PAS-like_dom_sf"/>
</dbReference>
<dbReference type="InterPro" id="IPR003661">
    <property type="entry name" value="HisK_dim/P_dom"/>
</dbReference>
<dbReference type="FunFam" id="3.30.565.10:FF:000049">
    <property type="entry name" value="Two-component sensor histidine kinase"/>
    <property type="match status" value="1"/>
</dbReference>
<proteinExistence type="predicted"/>
<sequence length="745" mass="84047">MIEHSLSDSLLNADDDLVRENEKLKRIVSKLMMKVEQATNDRSGHIHFERAIALDEQVRLRTQHLQETLDVLKATNSQLATANREIGKARHHLSDAIETIQEGFAIFDANDKLMMKNSRFSSLLPDVQNLLIDGSTFEFYVRVSAASRLIQIPEKMSTEKWVKHRLGLHTKESVSFTLALKDGCWMQVSEQKMTDGGTIVLQTDITDYVQRTHEEHHKVLDQQARIVKATLSHIEQGILIFDPQLRLVEWNEAAIKILRIPPALVERGVRVLRFERLFSPEHVFDVSCDPMNIFRWLNRGRDRETLRQQVFVKNTAQYEVFGQTMKDGSAVISFNDITTLCQAYHDLHQTNETLEQRVSERTKELRTARDDAQVANASKSRFVAAASHDLLQPVNAAKLFISSLETTDLNEQQVNLVERISKSFQSAETILGALLDISKLDSGQAALNISEFGIQSVLDGIRNEFAPQALEQGLKLDVVSSSVNVRSDPVYLRRILQNLVANAIRYTKTGRILVGVRRREYCAEFQVSDTGIGIAKDEQDKIFEEFHRIDKQLVSDSAMGLGLSIVQRACDMLGHQLTLDSTLGKGSTFTIRVPFAQEKVTAETVQETSFDSPPLLENAIIMVVENDRTVAEGMEHILESWGATPVVVTNLEQAFSQIKELDILPDIFLVDYHLDNMKNGLDFITGLRNKLGMIRSILLTADRSPSIVKEANEQGVFVRYKPLDIQELHNLVASLISPTQRGGDE</sequence>
<dbReference type="PROSITE" id="PS50109">
    <property type="entry name" value="HIS_KIN"/>
    <property type="match status" value="1"/>
</dbReference>
<dbReference type="SMART" id="SM00448">
    <property type="entry name" value="REC"/>
    <property type="match status" value="1"/>
</dbReference>
<dbReference type="SUPFAM" id="SSF52172">
    <property type="entry name" value="CheY-like"/>
    <property type="match status" value="1"/>
</dbReference>
<dbReference type="Pfam" id="PF12860">
    <property type="entry name" value="PAS_7"/>
    <property type="match status" value="2"/>
</dbReference>
<keyword evidence="5" id="KW-0418">Kinase</keyword>
<dbReference type="Gene3D" id="3.30.565.10">
    <property type="entry name" value="Histidine kinase-like ATPase, C-terminal domain"/>
    <property type="match status" value="1"/>
</dbReference>
<dbReference type="PROSITE" id="PS50110">
    <property type="entry name" value="RESPONSE_REGULATORY"/>
    <property type="match status" value="1"/>
</dbReference>
<dbReference type="InterPro" id="IPR036890">
    <property type="entry name" value="HATPase_C_sf"/>
</dbReference>
<dbReference type="GO" id="GO:0009927">
    <property type="term" value="F:histidine phosphotransfer kinase activity"/>
    <property type="evidence" value="ECO:0007669"/>
    <property type="project" value="TreeGrafter"/>
</dbReference>
<feature type="modified residue" description="4-aspartylphosphate" evidence="6">
    <location>
        <position position="671"/>
    </location>
</feature>
<dbReference type="Pfam" id="PF02518">
    <property type="entry name" value="HATPase_c"/>
    <property type="match status" value="1"/>
</dbReference>
<dbReference type="PANTHER" id="PTHR43047:SF9">
    <property type="entry name" value="HISTIDINE KINASE"/>
    <property type="match status" value="1"/>
</dbReference>
<dbReference type="EMBL" id="CACVAT010000157">
    <property type="protein sequence ID" value="CAA6810823.1"/>
    <property type="molecule type" value="Genomic_DNA"/>
</dbReference>
<dbReference type="InterPro" id="IPR005467">
    <property type="entry name" value="His_kinase_dom"/>
</dbReference>
<dbReference type="Gene3D" id="1.10.287.130">
    <property type="match status" value="1"/>
</dbReference>
<evidence type="ECO:0000256" key="5">
    <source>
        <dbReference type="ARBA" id="ARBA00022777"/>
    </source>
</evidence>
<evidence type="ECO:0000256" key="2">
    <source>
        <dbReference type="ARBA" id="ARBA00012438"/>
    </source>
</evidence>
<dbReference type="InterPro" id="IPR036097">
    <property type="entry name" value="HisK_dim/P_sf"/>
</dbReference>
<dbReference type="InterPro" id="IPR001789">
    <property type="entry name" value="Sig_transdc_resp-reg_receiver"/>
</dbReference>
<dbReference type="SUPFAM" id="SSF47384">
    <property type="entry name" value="Homodimeric domain of signal transducing histidine kinase"/>
    <property type="match status" value="1"/>
</dbReference>
<accession>A0A6S6T6K6</accession>
<evidence type="ECO:0000313" key="9">
    <source>
        <dbReference type="EMBL" id="CAA6810823.1"/>
    </source>
</evidence>
<evidence type="ECO:0000256" key="6">
    <source>
        <dbReference type="PROSITE-ProRule" id="PRU00169"/>
    </source>
</evidence>
<keyword evidence="4" id="KW-0808">Transferase</keyword>
<dbReference type="GO" id="GO:0000155">
    <property type="term" value="F:phosphorelay sensor kinase activity"/>
    <property type="evidence" value="ECO:0007669"/>
    <property type="project" value="InterPro"/>
</dbReference>
<dbReference type="InterPro" id="IPR003594">
    <property type="entry name" value="HATPase_dom"/>
</dbReference>
<dbReference type="SMART" id="SM00388">
    <property type="entry name" value="HisKA"/>
    <property type="match status" value="1"/>
</dbReference>
<dbReference type="CDD" id="cd00082">
    <property type="entry name" value="HisKA"/>
    <property type="match status" value="1"/>
</dbReference>
<dbReference type="InterPro" id="IPR004358">
    <property type="entry name" value="Sig_transdc_His_kin-like_C"/>
</dbReference>
<dbReference type="Pfam" id="PF00512">
    <property type="entry name" value="HisKA"/>
    <property type="match status" value="1"/>
</dbReference>
<dbReference type="PANTHER" id="PTHR43047">
    <property type="entry name" value="TWO-COMPONENT HISTIDINE PROTEIN KINASE"/>
    <property type="match status" value="1"/>
</dbReference>
<dbReference type="SUPFAM" id="SSF55785">
    <property type="entry name" value="PYP-like sensor domain (PAS domain)"/>
    <property type="match status" value="1"/>
</dbReference>
<dbReference type="PRINTS" id="PR00344">
    <property type="entry name" value="BCTRLSENSOR"/>
</dbReference>
<dbReference type="EC" id="2.7.13.3" evidence="2"/>
<comment type="catalytic activity">
    <reaction evidence="1">
        <text>ATP + protein L-histidine = ADP + protein N-phospho-L-histidine.</text>
        <dbReference type="EC" id="2.7.13.3"/>
    </reaction>
</comment>
<name>A0A6S6T6K6_9GAMM</name>